<dbReference type="AlphaFoldDB" id="A0AAW8Q690"/>
<keyword evidence="8 16" id="KW-0418">Kinase</keyword>
<dbReference type="GO" id="GO:0006241">
    <property type="term" value="P:CTP biosynthetic process"/>
    <property type="evidence" value="ECO:0007669"/>
    <property type="project" value="InterPro"/>
</dbReference>
<evidence type="ECO:0000313" key="17">
    <source>
        <dbReference type="Proteomes" id="UP001253193"/>
    </source>
</evidence>
<proteinExistence type="inferred from homology"/>
<evidence type="ECO:0000256" key="3">
    <source>
        <dbReference type="ARBA" id="ARBA00017632"/>
    </source>
</evidence>
<dbReference type="InterPro" id="IPR034907">
    <property type="entry name" value="NDK-like_dom"/>
</dbReference>
<dbReference type="PANTHER" id="PTHR46161:SF3">
    <property type="entry name" value="NUCLEOSIDE DIPHOSPHATE KINASE DDB_G0292928-RELATED"/>
    <property type="match status" value="1"/>
</dbReference>
<dbReference type="Pfam" id="PF00334">
    <property type="entry name" value="NDK"/>
    <property type="match status" value="1"/>
</dbReference>
<evidence type="ECO:0000256" key="2">
    <source>
        <dbReference type="ARBA" id="ARBA00012966"/>
    </source>
</evidence>
<feature type="active site" description="Pros-phosphohistidine intermediate" evidence="12">
    <location>
        <position position="116"/>
    </location>
</feature>
<evidence type="ECO:0000256" key="12">
    <source>
        <dbReference type="PROSITE-ProRule" id="PRU00706"/>
    </source>
</evidence>
<dbReference type="CDD" id="cd04413">
    <property type="entry name" value="NDPk_I"/>
    <property type="match status" value="1"/>
</dbReference>
<dbReference type="InterPro" id="IPR001564">
    <property type="entry name" value="Nucleoside_diP_kinase"/>
</dbReference>
<dbReference type="SUPFAM" id="SSF54919">
    <property type="entry name" value="Nucleoside diphosphate kinase, NDK"/>
    <property type="match status" value="1"/>
</dbReference>
<evidence type="ECO:0000256" key="10">
    <source>
        <dbReference type="ARBA" id="ARBA00022842"/>
    </source>
</evidence>
<keyword evidence="6" id="KW-0479">Metal-binding</keyword>
<feature type="binding site" evidence="12">
    <location>
        <position position="103"/>
    </location>
    <ligand>
        <name>ATP</name>
        <dbReference type="ChEBI" id="CHEBI:30616"/>
    </ligand>
</feature>
<feature type="binding site" evidence="12">
    <location>
        <position position="58"/>
    </location>
    <ligand>
        <name>ATP</name>
        <dbReference type="ChEBI" id="CHEBI:30616"/>
    </ligand>
</feature>
<dbReference type="Gene3D" id="3.30.70.141">
    <property type="entry name" value="Nucleoside diphosphate kinase-like domain"/>
    <property type="match status" value="1"/>
</dbReference>
<dbReference type="PROSITE" id="PS51374">
    <property type="entry name" value="NDPK_LIKE"/>
    <property type="match status" value="1"/>
</dbReference>
<dbReference type="GO" id="GO:0046872">
    <property type="term" value="F:metal ion binding"/>
    <property type="evidence" value="ECO:0007669"/>
    <property type="project" value="UniProtKB-KW"/>
</dbReference>
<name>A0AAW8Q690_VIBPH</name>
<evidence type="ECO:0000256" key="4">
    <source>
        <dbReference type="ARBA" id="ARBA00022553"/>
    </source>
</evidence>
<dbReference type="SMART" id="SM00562">
    <property type="entry name" value="NDK"/>
    <property type="match status" value="1"/>
</dbReference>
<feature type="binding site" evidence="12">
    <location>
        <position position="113"/>
    </location>
    <ligand>
        <name>ATP</name>
        <dbReference type="ChEBI" id="CHEBI:30616"/>
    </ligand>
</feature>
<dbReference type="NCBIfam" id="NF001908">
    <property type="entry name" value="PRK00668.1"/>
    <property type="match status" value="1"/>
</dbReference>
<evidence type="ECO:0000259" key="15">
    <source>
        <dbReference type="SMART" id="SM00562"/>
    </source>
</evidence>
<evidence type="ECO:0000313" key="16">
    <source>
        <dbReference type="EMBL" id="MDS1823794.1"/>
    </source>
</evidence>
<keyword evidence="10" id="KW-0460">Magnesium</keyword>
<feature type="binding site" evidence="12">
    <location>
        <position position="86"/>
    </location>
    <ligand>
        <name>ATP</name>
        <dbReference type="ChEBI" id="CHEBI:30616"/>
    </ligand>
</feature>
<comment type="similarity">
    <text evidence="1 12 13">Belongs to the NDK family.</text>
</comment>
<evidence type="ECO:0000256" key="11">
    <source>
        <dbReference type="ARBA" id="ARBA00023080"/>
    </source>
</evidence>
<keyword evidence="5 16" id="KW-0808">Transferase</keyword>
<dbReference type="GO" id="GO:0006183">
    <property type="term" value="P:GTP biosynthetic process"/>
    <property type="evidence" value="ECO:0007669"/>
    <property type="project" value="InterPro"/>
</dbReference>
<dbReference type="GO" id="GO:0005524">
    <property type="term" value="F:ATP binding"/>
    <property type="evidence" value="ECO:0007669"/>
    <property type="project" value="UniProtKB-KW"/>
</dbReference>
<dbReference type="EMBL" id="JAUHGG010000012">
    <property type="protein sequence ID" value="MDS1823794.1"/>
    <property type="molecule type" value="Genomic_DNA"/>
</dbReference>
<evidence type="ECO:0000256" key="8">
    <source>
        <dbReference type="ARBA" id="ARBA00022777"/>
    </source>
</evidence>
<feature type="compositionally biased region" description="Basic and acidic residues" evidence="14">
    <location>
        <begin position="124"/>
        <end position="133"/>
    </location>
</feature>
<keyword evidence="7" id="KW-0547">Nucleotide-binding</keyword>
<dbReference type="FunFam" id="3.30.70.141:FF:000003">
    <property type="entry name" value="Nucleoside diphosphate kinase"/>
    <property type="match status" value="1"/>
</dbReference>
<evidence type="ECO:0000256" key="9">
    <source>
        <dbReference type="ARBA" id="ARBA00022840"/>
    </source>
</evidence>
<dbReference type="GO" id="GO:0004550">
    <property type="term" value="F:nucleoside diphosphate kinase activity"/>
    <property type="evidence" value="ECO:0007669"/>
    <property type="project" value="UniProtKB-EC"/>
</dbReference>
<reference evidence="16" key="1">
    <citation type="submission" date="2023-06" db="EMBL/GenBank/DDBJ databases">
        <title>Genomic Diversity of Vibrio spp. and Metagenomic Analysis of Pathogens in Florida Gulf Coastal Waters Following Hurricane Ian.</title>
        <authorList>
            <person name="Brumfield K.D."/>
        </authorList>
    </citation>
    <scope>NUCLEOTIDE SEQUENCE</scope>
    <source>
        <strain evidence="16">WBS2B-138</strain>
    </source>
</reference>
<feature type="binding site" evidence="12">
    <location>
        <position position="92"/>
    </location>
    <ligand>
        <name>ATP</name>
        <dbReference type="ChEBI" id="CHEBI:30616"/>
    </ligand>
</feature>
<feature type="domain" description="Nucleoside diphosphate kinase-like" evidence="15">
    <location>
        <begin position="2"/>
        <end position="133"/>
    </location>
</feature>
<feature type="binding site" evidence="12">
    <location>
        <position position="10"/>
    </location>
    <ligand>
        <name>ATP</name>
        <dbReference type="ChEBI" id="CHEBI:30616"/>
    </ligand>
</feature>
<keyword evidence="9" id="KW-0067">ATP-binding</keyword>
<evidence type="ECO:0000256" key="6">
    <source>
        <dbReference type="ARBA" id="ARBA00022723"/>
    </source>
</evidence>
<evidence type="ECO:0000256" key="1">
    <source>
        <dbReference type="ARBA" id="ARBA00008142"/>
    </source>
</evidence>
<feature type="region of interest" description="Disordered" evidence="14">
    <location>
        <begin position="114"/>
        <end position="133"/>
    </location>
</feature>
<sequence length="133" mass="15031">MKEKTLGLIKPDAVKRNLIGEILAVIESERFEVVGLKMMRFERKDAEEFYAEHANKEFFPELIDYMVSGKIVAFVIEGDNAIARYRELMGATDPRSAQEGTLRKLFALSRDENSVHGSDSQSASDREISLIFG</sequence>
<evidence type="ECO:0000256" key="7">
    <source>
        <dbReference type="ARBA" id="ARBA00022741"/>
    </source>
</evidence>
<dbReference type="EC" id="2.7.4.6" evidence="2"/>
<dbReference type="PRINTS" id="PR01243">
    <property type="entry name" value="NUCDPKINASE"/>
</dbReference>
<evidence type="ECO:0000256" key="14">
    <source>
        <dbReference type="SAM" id="MobiDB-lite"/>
    </source>
</evidence>
<protein>
    <recommendedName>
        <fullName evidence="3">Nucleoside diphosphate kinase</fullName>
        <ecNumber evidence="2">2.7.4.6</ecNumber>
    </recommendedName>
</protein>
<dbReference type="RefSeq" id="WP_311020840.1">
    <property type="nucleotide sequence ID" value="NZ_JAUHGG010000012.1"/>
</dbReference>
<evidence type="ECO:0000256" key="5">
    <source>
        <dbReference type="ARBA" id="ARBA00022679"/>
    </source>
</evidence>
<evidence type="ECO:0000256" key="13">
    <source>
        <dbReference type="RuleBase" id="RU004011"/>
    </source>
</evidence>
<dbReference type="GO" id="GO:0006228">
    <property type="term" value="P:UTP biosynthetic process"/>
    <property type="evidence" value="ECO:0007669"/>
    <property type="project" value="InterPro"/>
</dbReference>
<accession>A0AAW8Q690</accession>
<organism evidence="16 17">
    <name type="scientific">Vibrio parahaemolyticus</name>
    <dbReference type="NCBI Taxonomy" id="670"/>
    <lineage>
        <taxon>Bacteria</taxon>
        <taxon>Pseudomonadati</taxon>
        <taxon>Pseudomonadota</taxon>
        <taxon>Gammaproteobacteria</taxon>
        <taxon>Vibrionales</taxon>
        <taxon>Vibrionaceae</taxon>
        <taxon>Vibrio</taxon>
    </lineage>
</organism>
<keyword evidence="4" id="KW-0597">Phosphoprotein</keyword>
<dbReference type="PANTHER" id="PTHR46161">
    <property type="entry name" value="NUCLEOSIDE DIPHOSPHATE KINASE"/>
    <property type="match status" value="1"/>
</dbReference>
<dbReference type="InterPro" id="IPR036850">
    <property type="entry name" value="NDK-like_dom_sf"/>
</dbReference>
<gene>
    <name evidence="16" type="primary">ndk</name>
    <name evidence="16" type="ORF">QX249_24420</name>
</gene>
<dbReference type="Proteomes" id="UP001253193">
    <property type="component" value="Unassembled WGS sequence"/>
</dbReference>
<comment type="caution">
    <text evidence="16">The sequence shown here is derived from an EMBL/GenBank/DDBJ whole genome shotgun (WGS) entry which is preliminary data.</text>
</comment>
<keyword evidence="11" id="KW-0546">Nucleotide metabolism</keyword>